<dbReference type="Pfam" id="PF01551">
    <property type="entry name" value="Peptidase_M23"/>
    <property type="match status" value="1"/>
</dbReference>
<dbReference type="InterPro" id="IPR011055">
    <property type="entry name" value="Dup_hybrid_motif"/>
</dbReference>
<feature type="domain" description="M23ase beta-sheet core" evidence="1">
    <location>
        <begin position="164"/>
        <end position="258"/>
    </location>
</feature>
<keyword evidence="4" id="KW-1185">Reference proteome</keyword>
<reference evidence="3" key="1">
    <citation type="submission" date="2022-11" db="EMBL/GenBank/DDBJ databases">
        <title>Methylomonas rapida sp. nov., Carotenoid-Producing Obligate Methanotrophs with High Growth Characteristics and Biotechnological Potential.</title>
        <authorList>
            <person name="Tikhonova E.N."/>
            <person name="Suleimanov R.Z."/>
            <person name="Miroshnikov K."/>
            <person name="Oshkin I.Y."/>
            <person name="Belova S.E."/>
            <person name="Danilova O.V."/>
            <person name="Ashikhmin A."/>
            <person name="Konopkin A."/>
            <person name="But S.Y."/>
            <person name="Khmelenina V.N."/>
            <person name="Kuznetsov N."/>
            <person name="Pimenov N.V."/>
            <person name="Dedysh S.N."/>
        </authorList>
    </citation>
    <scope>NUCLEOTIDE SEQUENCE</scope>
    <source>
        <strain evidence="3">MP1</strain>
    </source>
</reference>
<dbReference type="PANTHER" id="PTHR21666">
    <property type="entry name" value="PEPTIDASE-RELATED"/>
    <property type="match status" value="1"/>
</dbReference>
<evidence type="ECO:0000259" key="1">
    <source>
        <dbReference type="Pfam" id="PF01551"/>
    </source>
</evidence>
<dbReference type="InterPro" id="IPR016047">
    <property type="entry name" value="M23ase_b-sheet_dom"/>
</dbReference>
<dbReference type="SUPFAM" id="SSF51261">
    <property type="entry name" value="Duplicated hybrid motif"/>
    <property type="match status" value="1"/>
</dbReference>
<dbReference type="Gene3D" id="2.60.40.1590">
    <property type="entry name" value="Peptidoglycan hydrolase domains"/>
    <property type="match status" value="1"/>
</dbReference>
<evidence type="ECO:0000259" key="2">
    <source>
        <dbReference type="Pfam" id="PF18421"/>
    </source>
</evidence>
<evidence type="ECO:0000313" key="4">
    <source>
        <dbReference type="Proteomes" id="UP001162780"/>
    </source>
</evidence>
<name>A0ABY7GHK0_9GAMM</name>
<evidence type="ECO:0000313" key="3">
    <source>
        <dbReference type="EMBL" id="WAR43921.1"/>
    </source>
</evidence>
<dbReference type="Pfam" id="PF18421">
    <property type="entry name" value="Peptidase_M23_N"/>
    <property type="match status" value="1"/>
</dbReference>
<feature type="domain" description="Peptidase family M23 N-terminal" evidence="2">
    <location>
        <begin position="19"/>
        <end position="90"/>
    </location>
</feature>
<dbReference type="CDD" id="cd12797">
    <property type="entry name" value="M23_peptidase"/>
    <property type="match status" value="1"/>
</dbReference>
<dbReference type="PANTHER" id="PTHR21666:SF285">
    <property type="entry name" value="M23 FAMILY METALLOPEPTIDASE"/>
    <property type="match status" value="1"/>
</dbReference>
<sequence length="274" mass="30082">MLLMIPAPSPADLLPQASSVPGGIAEIVIGDGLQPAPKVFYGNRRVLVTQQNHHWLALVGIPLDAKPGTQTLEIEQTGHREQIPFSVNDKRYPEQRLKIKNKRMVDEMTPADLSRIEAEKQEMARIKDTWSERPADTYFVAPVEGRLSSLFGLKRFFNDQPRNPHNGLDIAAATGTDILAPASGTVIGAGNFFFNGNTVFLDHGQGLISAYLHMSKIDVQVGQAVRQGQRLGAVGATGRVTGPHLHWIVYLNQETVDPALFISQDIPRLAARNQ</sequence>
<dbReference type="Proteomes" id="UP001162780">
    <property type="component" value="Chromosome"/>
</dbReference>
<dbReference type="InterPro" id="IPR040487">
    <property type="entry name" value="Peptidase_M23_N"/>
</dbReference>
<dbReference type="Gene3D" id="2.70.70.10">
    <property type="entry name" value="Glucose Permease (Domain IIA)"/>
    <property type="match status" value="1"/>
</dbReference>
<dbReference type="InterPro" id="IPR050570">
    <property type="entry name" value="Cell_wall_metabolism_enzyme"/>
</dbReference>
<protein>
    <submittedName>
        <fullName evidence="3">Peptidoglycan DD-metalloendopeptidase family protein</fullName>
    </submittedName>
</protein>
<gene>
    <name evidence="3" type="ORF">NM686_016315</name>
</gene>
<dbReference type="EMBL" id="CP113517">
    <property type="protein sequence ID" value="WAR43921.1"/>
    <property type="molecule type" value="Genomic_DNA"/>
</dbReference>
<proteinExistence type="predicted"/>
<dbReference type="RefSeq" id="WP_255188909.1">
    <property type="nucleotide sequence ID" value="NZ_CP113517.1"/>
</dbReference>
<accession>A0ABY7GHK0</accession>
<organism evidence="3 4">
    <name type="scientific">Methylomonas rapida</name>
    <dbReference type="NCBI Taxonomy" id="2963939"/>
    <lineage>
        <taxon>Bacteria</taxon>
        <taxon>Pseudomonadati</taxon>
        <taxon>Pseudomonadota</taxon>
        <taxon>Gammaproteobacteria</taxon>
        <taxon>Methylococcales</taxon>
        <taxon>Methylococcaceae</taxon>
        <taxon>Methylomonas</taxon>
    </lineage>
</organism>